<dbReference type="RefSeq" id="WP_071115709.1">
    <property type="nucleotide sequence ID" value="NZ_MKCS01000001.1"/>
</dbReference>
<reference evidence="1 2" key="1">
    <citation type="submission" date="2016-09" db="EMBL/GenBank/DDBJ databases">
        <title>Chromobacterium muskegensis sp. nov., an insecticidal bacterium isolated from Sphagnum bogs.</title>
        <authorList>
            <person name="Sparks M.E."/>
            <person name="Blackburn M.B."/>
            <person name="Gundersen-Rindal D.E."/>
            <person name="Mitchell A."/>
            <person name="Farrar R."/>
            <person name="Kuhar D."/>
        </authorList>
    </citation>
    <scope>NUCLEOTIDE SEQUENCE [LARGE SCALE GENOMIC DNA]</scope>
    <source>
        <strain evidence="1 2">37-2</strain>
    </source>
</reference>
<dbReference type="Gene3D" id="2.40.350.10">
    <property type="entry name" value="SO1590-like"/>
    <property type="match status" value="1"/>
</dbReference>
<dbReference type="Pfam" id="PF11528">
    <property type="entry name" value="DUF3224"/>
    <property type="match status" value="1"/>
</dbReference>
<protein>
    <recommendedName>
        <fullName evidence="3">DUF3224 domain-containing protein</fullName>
    </recommendedName>
</protein>
<proteinExistence type="predicted"/>
<dbReference type="InterPro" id="IPR023159">
    <property type="entry name" value="SO1590-like_sf"/>
</dbReference>
<organism evidence="1 2">
    <name type="scientific">Chromobacterium sphagni</name>
    <dbReference type="NCBI Taxonomy" id="1903179"/>
    <lineage>
        <taxon>Bacteria</taxon>
        <taxon>Pseudomonadati</taxon>
        <taxon>Pseudomonadota</taxon>
        <taxon>Betaproteobacteria</taxon>
        <taxon>Neisseriales</taxon>
        <taxon>Chromobacteriaceae</taxon>
        <taxon>Chromobacterium</taxon>
    </lineage>
</organism>
<sequence>MAKHLPVTLACRFTASQWTEQLLQQTDGAGELKRASIVNALSGSLEGEGWLEYQLLYPQAAGGDVPFIGYERVVARWGERRGSLVLKHDGIYSPEHGVSGTLTVVLGSGSGDFAGLAGDGRIVARAGEHGGEYLLTLRPA</sequence>
<dbReference type="EMBL" id="MKCS01000001">
    <property type="protein sequence ID" value="OHX13550.1"/>
    <property type="molecule type" value="Genomic_DNA"/>
</dbReference>
<dbReference type="InterPro" id="IPR021607">
    <property type="entry name" value="DUF3224"/>
</dbReference>
<dbReference type="Proteomes" id="UP000180088">
    <property type="component" value="Unassembled WGS sequence"/>
</dbReference>
<name>A0A1S1X2B8_9NEIS</name>
<dbReference type="AlphaFoldDB" id="A0A1S1X2B8"/>
<accession>A0A1S1X2B8</accession>
<evidence type="ECO:0000313" key="1">
    <source>
        <dbReference type="EMBL" id="OHX13550.1"/>
    </source>
</evidence>
<evidence type="ECO:0000313" key="2">
    <source>
        <dbReference type="Proteomes" id="UP000180088"/>
    </source>
</evidence>
<comment type="caution">
    <text evidence="1">The sequence shown here is derived from an EMBL/GenBank/DDBJ whole genome shotgun (WGS) entry which is preliminary data.</text>
</comment>
<gene>
    <name evidence="1" type="ORF">BI347_08495</name>
</gene>
<dbReference type="STRING" id="1903179.BI347_08495"/>
<dbReference type="SUPFAM" id="SSF159238">
    <property type="entry name" value="SO1590-like"/>
    <property type="match status" value="1"/>
</dbReference>
<evidence type="ECO:0008006" key="3">
    <source>
        <dbReference type="Google" id="ProtNLM"/>
    </source>
</evidence>
<dbReference type="OrthoDB" id="8592323at2"/>